<evidence type="ECO:0000256" key="2">
    <source>
        <dbReference type="ARBA" id="ARBA00010617"/>
    </source>
</evidence>
<keyword evidence="10" id="KW-1185">Reference proteome</keyword>
<evidence type="ECO:0000256" key="3">
    <source>
        <dbReference type="ARBA" id="ARBA00022723"/>
    </source>
</evidence>
<organism evidence="9 10">
    <name type="scientific">Recurvomyces mirabilis</name>
    <dbReference type="NCBI Taxonomy" id="574656"/>
    <lineage>
        <taxon>Eukaryota</taxon>
        <taxon>Fungi</taxon>
        <taxon>Dikarya</taxon>
        <taxon>Ascomycota</taxon>
        <taxon>Pezizomycotina</taxon>
        <taxon>Dothideomycetes</taxon>
        <taxon>Dothideomycetidae</taxon>
        <taxon>Mycosphaerellales</taxon>
        <taxon>Teratosphaeriaceae</taxon>
        <taxon>Recurvomyces</taxon>
    </lineage>
</organism>
<keyword evidence="7 8" id="KW-0349">Heme</keyword>
<evidence type="ECO:0000256" key="1">
    <source>
        <dbReference type="ARBA" id="ARBA00001971"/>
    </source>
</evidence>
<dbReference type="Gene3D" id="1.10.630.10">
    <property type="entry name" value="Cytochrome P450"/>
    <property type="match status" value="1"/>
</dbReference>
<dbReference type="InterPro" id="IPR050121">
    <property type="entry name" value="Cytochrome_P450_monoxygenase"/>
</dbReference>
<evidence type="ECO:0000256" key="4">
    <source>
        <dbReference type="ARBA" id="ARBA00023002"/>
    </source>
</evidence>
<dbReference type="GO" id="GO:0016705">
    <property type="term" value="F:oxidoreductase activity, acting on paired donors, with incorporation or reduction of molecular oxygen"/>
    <property type="evidence" value="ECO:0007669"/>
    <property type="project" value="InterPro"/>
</dbReference>
<dbReference type="PANTHER" id="PTHR24305:SF157">
    <property type="entry name" value="N-ACETYLTRYPTOPHAN 6-HYDROXYLASE IVOC-RELATED"/>
    <property type="match status" value="1"/>
</dbReference>
<evidence type="ECO:0000313" key="10">
    <source>
        <dbReference type="Proteomes" id="UP001274830"/>
    </source>
</evidence>
<dbReference type="CDD" id="cd11062">
    <property type="entry name" value="CYP58-like"/>
    <property type="match status" value="1"/>
</dbReference>
<keyword evidence="4 8" id="KW-0560">Oxidoreductase</keyword>
<keyword evidence="5 7" id="KW-0408">Iron</keyword>
<reference evidence="9" key="1">
    <citation type="submission" date="2023-07" db="EMBL/GenBank/DDBJ databases">
        <title>Black Yeasts Isolated from many extreme environments.</title>
        <authorList>
            <person name="Coleine C."/>
            <person name="Stajich J.E."/>
            <person name="Selbmann L."/>
        </authorList>
    </citation>
    <scope>NUCLEOTIDE SEQUENCE</scope>
    <source>
        <strain evidence="9">CCFEE 5485</strain>
    </source>
</reference>
<dbReference type="InterPro" id="IPR002403">
    <property type="entry name" value="Cyt_P450_E_grp-IV"/>
</dbReference>
<dbReference type="EMBL" id="JAUTXT010000047">
    <property type="protein sequence ID" value="KAK3671058.1"/>
    <property type="molecule type" value="Genomic_DNA"/>
</dbReference>
<gene>
    <name evidence="9" type="ORF">LTR78_009019</name>
</gene>
<dbReference type="Pfam" id="PF00067">
    <property type="entry name" value="p450"/>
    <property type="match status" value="1"/>
</dbReference>
<dbReference type="Proteomes" id="UP001274830">
    <property type="component" value="Unassembled WGS sequence"/>
</dbReference>
<keyword evidence="3 7" id="KW-0479">Metal-binding</keyword>
<evidence type="ECO:0000256" key="8">
    <source>
        <dbReference type="RuleBase" id="RU000461"/>
    </source>
</evidence>
<sequence>MYFALVGLTLLIFITWWAYSIVYNLYFHPLAKVPGPRLAAASQWYAIYYDIVSRGGGQYAFKVKEFHERYGPIIRVTPDEVHISDPDFLSTIYATRDRNSIVGGGIMQDQSVHLANDYHLHKMRREALNPFFSTKAVSDMEPKLANKAAQLRSVVQGYRASQQPLNVSDMFFAYSNDMLRMYCFGSDDNLLSDLEQAKRLREDQAALLKGVNIAGHFTAVFRALSSAVARVLGPQALPPAMREIMLFRSNVRKLIEYVLADTKNDGKSGRRSVFYELRDSAILPQHEKTVDRLQDEATLFVLAGTESPAKTLLIASFYLAAQPSLMQRLRAELQEAKRHVRDADLPLSTLLALKYMQAVIMEANRLSLGVSYRMKRTVPHESVTYTASSGPHKGEDYVIPPNTEMSTLTWCTHTNEELFPDPLRFDPERWLGDDEIVNKRKRCMHSFGKGHRRCLGLNLANAEMSLAMAVIAQYDLELFESNESEVSFKYDFQVPHPPHGSKGVRVVVKGEKDL</sequence>
<dbReference type="InterPro" id="IPR036396">
    <property type="entry name" value="Cyt_P450_sf"/>
</dbReference>
<evidence type="ECO:0000256" key="7">
    <source>
        <dbReference type="PIRSR" id="PIRSR602403-1"/>
    </source>
</evidence>
<evidence type="ECO:0000313" key="9">
    <source>
        <dbReference type="EMBL" id="KAK3671058.1"/>
    </source>
</evidence>
<dbReference type="SUPFAM" id="SSF48264">
    <property type="entry name" value="Cytochrome P450"/>
    <property type="match status" value="1"/>
</dbReference>
<name>A0AAE0TSY2_9PEZI</name>
<evidence type="ECO:0000256" key="5">
    <source>
        <dbReference type="ARBA" id="ARBA00023004"/>
    </source>
</evidence>
<dbReference type="PANTHER" id="PTHR24305">
    <property type="entry name" value="CYTOCHROME P450"/>
    <property type="match status" value="1"/>
</dbReference>
<protein>
    <recommendedName>
        <fullName evidence="11">Cytochrome P450</fullName>
    </recommendedName>
</protein>
<dbReference type="GO" id="GO:0020037">
    <property type="term" value="F:heme binding"/>
    <property type="evidence" value="ECO:0007669"/>
    <property type="project" value="InterPro"/>
</dbReference>
<feature type="binding site" description="axial binding residue" evidence="7">
    <location>
        <position position="454"/>
    </location>
    <ligand>
        <name>heme</name>
        <dbReference type="ChEBI" id="CHEBI:30413"/>
    </ligand>
    <ligandPart>
        <name>Fe</name>
        <dbReference type="ChEBI" id="CHEBI:18248"/>
    </ligandPart>
</feature>
<comment type="caution">
    <text evidence="9">The sequence shown here is derived from an EMBL/GenBank/DDBJ whole genome shotgun (WGS) entry which is preliminary data.</text>
</comment>
<dbReference type="PROSITE" id="PS00086">
    <property type="entry name" value="CYTOCHROME_P450"/>
    <property type="match status" value="1"/>
</dbReference>
<evidence type="ECO:0000256" key="6">
    <source>
        <dbReference type="ARBA" id="ARBA00023033"/>
    </source>
</evidence>
<dbReference type="PRINTS" id="PR00465">
    <property type="entry name" value="EP450IV"/>
</dbReference>
<dbReference type="GO" id="GO:0005506">
    <property type="term" value="F:iron ion binding"/>
    <property type="evidence" value="ECO:0007669"/>
    <property type="project" value="InterPro"/>
</dbReference>
<dbReference type="AlphaFoldDB" id="A0AAE0TSY2"/>
<dbReference type="InterPro" id="IPR001128">
    <property type="entry name" value="Cyt_P450"/>
</dbReference>
<dbReference type="InterPro" id="IPR017972">
    <property type="entry name" value="Cyt_P450_CS"/>
</dbReference>
<dbReference type="GO" id="GO:0004497">
    <property type="term" value="F:monooxygenase activity"/>
    <property type="evidence" value="ECO:0007669"/>
    <property type="project" value="UniProtKB-KW"/>
</dbReference>
<evidence type="ECO:0008006" key="11">
    <source>
        <dbReference type="Google" id="ProtNLM"/>
    </source>
</evidence>
<accession>A0AAE0TSY2</accession>
<comment type="similarity">
    <text evidence="2 8">Belongs to the cytochrome P450 family.</text>
</comment>
<keyword evidence="6 8" id="KW-0503">Monooxygenase</keyword>
<comment type="cofactor">
    <cofactor evidence="1 7">
        <name>heme</name>
        <dbReference type="ChEBI" id="CHEBI:30413"/>
    </cofactor>
</comment>
<proteinExistence type="inferred from homology"/>